<dbReference type="AlphaFoldDB" id="A0A1I7X1P9"/>
<dbReference type="SUPFAM" id="SSF57667">
    <property type="entry name" value="beta-beta-alpha zinc fingers"/>
    <property type="match status" value="1"/>
</dbReference>
<dbReference type="Pfam" id="PF12756">
    <property type="entry name" value="zf-C2H2_2"/>
    <property type="match status" value="1"/>
</dbReference>
<dbReference type="GO" id="GO:0008270">
    <property type="term" value="F:zinc ion binding"/>
    <property type="evidence" value="ECO:0007669"/>
    <property type="project" value="UniProtKB-KW"/>
</dbReference>
<protein>
    <submittedName>
        <fullName evidence="7">Zf-C2H2_2 domain-containing protein</fullName>
    </submittedName>
</protein>
<dbReference type="InterPro" id="IPR041661">
    <property type="entry name" value="ZN622/Rei1/Reh1_Znf-C2H2"/>
</dbReference>
<dbReference type="WBParaSite" id="Hba_11362">
    <property type="protein sequence ID" value="Hba_11362"/>
    <property type="gene ID" value="Hba_11362"/>
</dbReference>
<feature type="domain" description="ZN622/Rei1/Reh1 zinc finger C2H2-type" evidence="5">
    <location>
        <begin position="274"/>
        <end position="350"/>
    </location>
</feature>
<reference evidence="7" key="1">
    <citation type="submission" date="2016-11" db="UniProtKB">
        <authorList>
            <consortium name="WormBaseParasite"/>
        </authorList>
    </citation>
    <scope>IDENTIFICATION</scope>
</reference>
<feature type="transmembrane region" description="Helical" evidence="4">
    <location>
        <begin position="169"/>
        <end position="190"/>
    </location>
</feature>
<feature type="transmembrane region" description="Helical" evidence="4">
    <location>
        <begin position="107"/>
        <end position="125"/>
    </location>
</feature>
<dbReference type="PANTHER" id="PTHR13267:SF3">
    <property type="entry name" value="ZINC FINGER PROTEIN 277"/>
    <property type="match status" value="1"/>
</dbReference>
<sequence>MQMSFYKRQNTSNVFVLIVVYRSIPANVVVQTIREKKKSYVVEVDIIANQQEKTAVMGRRIGSRRKASVRVQKVIASKLMIMNFIEEHGALTVSKSYSFYKINGKNSYLVTNIVFSYLLFLANGGKQQPRDSTRTISQASNGDGYEYSDEFTVVDILNIGDSVLLRKVWIKYSLALNPVMATFIMVRVYIFRHIRARSNTLFFYLGKCTVLHAVISIFLIVFLIIDIRYCEELSNSKCVVNLIQVRHDLSLFFSNSWCEWQEDNLDVDETRVVCLLCDESDETAEGLMCHMREKHEFDFLKLIDDNNLGVYQRMKLVNYIRKQNYNALCWVCQRNDLGNTIGLAKHMQEEEKPIKTLPDSSLWNIEEYLVPIFGNDHFLWMFESYLENRNFGSNELHSDNRGHEKSHEAFVSESKRNTVEGVIAEDLPDLHELSFSDLEELM</sequence>
<organism evidence="6 7">
    <name type="scientific">Heterorhabditis bacteriophora</name>
    <name type="common">Entomopathogenic nematode worm</name>
    <dbReference type="NCBI Taxonomy" id="37862"/>
    <lineage>
        <taxon>Eukaryota</taxon>
        <taxon>Metazoa</taxon>
        <taxon>Ecdysozoa</taxon>
        <taxon>Nematoda</taxon>
        <taxon>Chromadorea</taxon>
        <taxon>Rhabditida</taxon>
        <taxon>Rhabditina</taxon>
        <taxon>Rhabditomorpha</taxon>
        <taxon>Strongyloidea</taxon>
        <taxon>Heterorhabditidae</taxon>
        <taxon>Heterorhabditis</taxon>
    </lineage>
</organism>
<dbReference type="InterPro" id="IPR036236">
    <property type="entry name" value="Znf_C2H2_sf"/>
</dbReference>
<evidence type="ECO:0000259" key="5">
    <source>
        <dbReference type="Pfam" id="PF12756"/>
    </source>
</evidence>
<keyword evidence="4" id="KW-0812">Transmembrane</keyword>
<keyword evidence="4" id="KW-0472">Membrane</keyword>
<evidence type="ECO:0000313" key="6">
    <source>
        <dbReference type="Proteomes" id="UP000095283"/>
    </source>
</evidence>
<dbReference type="Proteomes" id="UP000095283">
    <property type="component" value="Unplaced"/>
</dbReference>
<name>A0A1I7X1P9_HETBA</name>
<evidence type="ECO:0000256" key="3">
    <source>
        <dbReference type="ARBA" id="ARBA00022833"/>
    </source>
</evidence>
<keyword evidence="3" id="KW-0862">Zinc</keyword>
<keyword evidence="1" id="KW-0479">Metal-binding</keyword>
<evidence type="ECO:0000256" key="2">
    <source>
        <dbReference type="ARBA" id="ARBA00022771"/>
    </source>
</evidence>
<dbReference type="InterPro" id="IPR040048">
    <property type="entry name" value="ZNF277"/>
</dbReference>
<evidence type="ECO:0000313" key="7">
    <source>
        <dbReference type="WBParaSite" id="Hba_11362"/>
    </source>
</evidence>
<keyword evidence="2" id="KW-0863">Zinc-finger</keyword>
<keyword evidence="4" id="KW-1133">Transmembrane helix</keyword>
<evidence type="ECO:0000256" key="1">
    <source>
        <dbReference type="ARBA" id="ARBA00022723"/>
    </source>
</evidence>
<keyword evidence="6" id="KW-1185">Reference proteome</keyword>
<feature type="transmembrane region" description="Helical" evidence="4">
    <location>
        <begin position="202"/>
        <end position="225"/>
    </location>
</feature>
<accession>A0A1I7X1P9</accession>
<proteinExistence type="predicted"/>
<dbReference type="PANTHER" id="PTHR13267">
    <property type="entry name" value="ZINC FINGER PROTEIN 277"/>
    <property type="match status" value="1"/>
</dbReference>
<evidence type="ECO:0000256" key="4">
    <source>
        <dbReference type="SAM" id="Phobius"/>
    </source>
</evidence>